<name>A0ABT8KQ70_9BACT</name>
<keyword evidence="2" id="KW-1185">Reference proteome</keyword>
<dbReference type="Proteomes" id="UP001172082">
    <property type="component" value="Unassembled WGS sequence"/>
</dbReference>
<accession>A0ABT8KQ70</accession>
<organism evidence="1 2">
    <name type="scientific">Splendidivirga corallicola</name>
    <dbReference type="NCBI Taxonomy" id="3051826"/>
    <lineage>
        <taxon>Bacteria</taxon>
        <taxon>Pseudomonadati</taxon>
        <taxon>Bacteroidota</taxon>
        <taxon>Cytophagia</taxon>
        <taxon>Cytophagales</taxon>
        <taxon>Splendidivirgaceae</taxon>
        <taxon>Splendidivirga</taxon>
    </lineage>
</organism>
<protein>
    <submittedName>
        <fullName evidence="1">Uncharacterized protein</fullName>
    </submittedName>
</protein>
<evidence type="ECO:0000313" key="2">
    <source>
        <dbReference type="Proteomes" id="UP001172082"/>
    </source>
</evidence>
<proteinExistence type="predicted"/>
<comment type="caution">
    <text evidence="1">The sequence shown here is derived from an EMBL/GenBank/DDBJ whole genome shotgun (WGS) entry which is preliminary data.</text>
</comment>
<sequence>MADKVLEEFSQGQIINVDSNHYLYEFTDDELFEILMKPDEWGSIDYELSKKY</sequence>
<evidence type="ECO:0000313" key="1">
    <source>
        <dbReference type="EMBL" id="MDN5202313.1"/>
    </source>
</evidence>
<dbReference type="EMBL" id="JAUJEA010000004">
    <property type="protein sequence ID" value="MDN5202313.1"/>
    <property type="molecule type" value="Genomic_DNA"/>
</dbReference>
<dbReference type="RefSeq" id="WP_346752338.1">
    <property type="nucleotide sequence ID" value="NZ_JAUJEA010000004.1"/>
</dbReference>
<gene>
    <name evidence="1" type="ORF">QQ008_13085</name>
</gene>
<reference evidence="1" key="1">
    <citation type="submission" date="2023-06" db="EMBL/GenBank/DDBJ databases">
        <title>Genomic of Parafulvivirga corallium.</title>
        <authorList>
            <person name="Wang G."/>
        </authorList>
    </citation>
    <scope>NUCLEOTIDE SEQUENCE</scope>
    <source>
        <strain evidence="1">BMA10</strain>
    </source>
</reference>